<evidence type="ECO:0000313" key="2">
    <source>
        <dbReference type="EMBL" id="MFC3715994.1"/>
    </source>
</evidence>
<evidence type="ECO:0000313" key="3">
    <source>
        <dbReference type="Proteomes" id="UP001595705"/>
    </source>
</evidence>
<evidence type="ECO:0000256" key="1">
    <source>
        <dbReference type="SAM" id="SignalP"/>
    </source>
</evidence>
<feature type="chain" id="PRO_5045652411" description="Polymer-forming cytoskeletal protein" evidence="1">
    <location>
        <begin position="25"/>
        <end position="229"/>
    </location>
</feature>
<dbReference type="RefSeq" id="WP_386743121.1">
    <property type="nucleotide sequence ID" value="NZ_JBHRYA010000007.1"/>
</dbReference>
<accession>A0ABV7XMI6</accession>
<evidence type="ECO:0008006" key="4">
    <source>
        <dbReference type="Google" id="ProtNLM"/>
    </source>
</evidence>
<dbReference type="Proteomes" id="UP001595705">
    <property type="component" value="Unassembled WGS sequence"/>
</dbReference>
<proteinExistence type="predicted"/>
<gene>
    <name evidence="2" type="ORF">ACFONC_07515</name>
</gene>
<sequence length="229" mass="23498">MPALPRLPLAFALSLLLASGAVAAAPDGADIDKVNGSITAESGQVYGDLDTVNGSIRLEDGAHAKDAETVNGSVKAGNDIEAEDVGTVNGEIHIGERARIGGRIETVNGGVFVGRGGNVAKGIETVNGAIGIVATELGGSIVTVNGDITVGVDSHVRGGLKVHKQNSTWLPIQFGSNRKPRIVIGPNAVVEGDLVFEREVTLYVHSSARIGKVIGATPVAFDTPRAPRD</sequence>
<keyword evidence="3" id="KW-1185">Reference proteome</keyword>
<protein>
    <recommendedName>
        <fullName evidence="4">Polymer-forming cytoskeletal protein</fullName>
    </recommendedName>
</protein>
<reference evidence="3" key="1">
    <citation type="journal article" date="2019" name="Int. J. Syst. Evol. Microbiol.">
        <title>The Global Catalogue of Microorganisms (GCM) 10K type strain sequencing project: providing services to taxonomists for standard genome sequencing and annotation.</title>
        <authorList>
            <consortium name="The Broad Institute Genomics Platform"/>
            <consortium name="The Broad Institute Genome Sequencing Center for Infectious Disease"/>
            <person name="Wu L."/>
            <person name="Ma J."/>
        </authorList>
    </citation>
    <scope>NUCLEOTIDE SEQUENCE [LARGE SCALE GENOMIC DNA]</scope>
    <source>
        <strain evidence="3">KCTC 42441</strain>
    </source>
</reference>
<keyword evidence="1" id="KW-0732">Signal</keyword>
<organism evidence="2 3">
    <name type="scientific">Luteimonas soli</name>
    <dbReference type="NCBI Taxonomy" id="1648966"/>
    <lineage>
        <taxon>Bacteria</taxon>
        <taxon>Pseudomonadati</taxon>
        <taxon>Pseudomonadota</taxon>
        <taxon>Gammaproteobacteria</taxon>
        <taxon>Lysobacterales</taxon>
        <taxon>Lysobacteraceae</taxon>
        <taxon>Luteimonas</taxon>
    </lineage>
</organism>
<feature type="signal peptide" evidence="1">
    <location>
        <begin position="1"/>
        <end position="24"/>
    </location>
</feature>
<name>A0ABV7XMI6_9GAMM</name>
<comment type="caution">
    <text evidence="2">The sequence shown here is derived from an EMBL/GenBank/DDBJ whole genome shotgun (WGS) entry which is preliminary data.</text>
</comment>
<dbReference type="EMBL" id="JBHRYA010000007">
    <property type="protein sequence ID" value="MFC3715994.1"/>
    <property type="molecule type" value="Genomic_DNA"/>
</dbReference>